<dbReference type="InterPro" id="IPR011042">
    <property type="entry name" value="6-blade_b-propeller_TolB-like"/>
</dbReference>
<dbReference type="RefSeq" id="WP_104987455.1">
    <property type="nucleotide sequence ID" value="NZ_CP012673.1"/>
</dbReference>
<dbReference type="EMBL" id="CP012673">
    <property type="protein sequence ID" value="AUX43899.1"/>
    <property type="molecule type" value="Genomic_DNA"/>
</dbReference>
<dbReference type="GO" id="GO:0005886">
    <property type="term" value="C:plasma membrane"/>
    <property type="evidence" value="ECO:0007669"/>
    <property type="project" value="TreeGrafter"/>
</dbReference>
<sequence length="347" mass="37768">MRSSDMAAAALAAIVPGLFGCAQIAGLEDRQAFELVTIARDQPGPHAIALDEEAVYWITEGNGGPEGEFQGGALRRQSKDHLEVIDLIAPSQEAPHAIAVDATQIYWSTTDLAYSHNCAELEDGDPNKDRDKLWRLSKQAPFPAASGETLWGSCGEAVAIALNDANVYSARPGAEGITWIPKDGSSSRKWLVQDTVPAGVAADGDHVYWTDDKAEEIYVADVSETEPKVSTVTDTTAGPHQIVLDAENLYWLTSDNVMRRPRSASRDEESVPLLEVPVRPHGIAAHGDYLYVTDREAGVVYKIRKDRSAPEIQIARGQREPTGIAADETGVYWTNTASGEIVRYYDY</sequence>
<dbReference type="InterPro" id="IPR050778">
    <property type="entry name" value="Cueball_EGF_LRP_Nidogen"/>
</dbReference>
<gene>
    <name evidence="1" type="ORF">SOCE26_053550</name>
</gene>
<dbReference type="Proteomes" id="UP000238348">
    <property type="component" value="Chromosome"/>
</dbReference>
<dbReference type="PANTHER" id="PTHR46513">
    <property type="entry name" value="VITELLOGENIN RECEPTOR-LIKE PROTEIN-RELATED-RELATED"/>
    <property type="match status" value="1"/>
</dbReference>
<dbReference type="SUPFAM" id="SSF63825">
    <property type="entry name" value="YWTD domain"/>
    <property type="match status" value="1"/>
</dbReference>
<dbReference type="GO" id="GO:0042813">
    <property type="term" value="F:Wnt receptor activity"/>
    <property type="evidence" value="ECO:0007669"/>
    <property type="project" value="TreeGrafter"/>
</dbReference>
<reference evidence="1 2" key="1">
    <citation type="submission" date="2015-09" db="EMBL/GenBank/DDBJ databases">
        <title>Sorangium comparison.</title>
        <authorList>
            <person name="Zaburannyi N."/>
            <person name="Bunk B."/>
            <person name="Overmann J."/>
            <person name="Mueller R."/>
        </authorList>
    </citation>
    <scope>NUCLEOTIDE SEQUENCE [LARGE SCALE GENOMIC DNA]</scope>
    <source>
        <strain evidence="1 2">So ce26</strain>
    </source>
</reference>
<protein>
    <recommendedName>
        <fullName evidence="3">Lipoprotein</fullName>
    </recommendedName>
</protein>
<dbReference type="PROSITE" id="PS51257">
    <property type="entry name" value="PROKAR_LIPOPROTEIN"/>
    <property type="match status" value="1"/>
</dbReference>
<proteinExistence type="predicted"/>
<organism evidence="1 2">
    <name type="scientific">Sorangium cellulosum</name>
    <name type="common">Polyangium cellulosum</name>
    <dbReference type="NCBI Taxonomy" id="56"/>
    <lineage>
        <taxon>Bacteria</taxon>
        <taxon>Pseudomonadati</taxon>
        <taxon>Myxococcota</taxon>
        <taxon>Polyangia</taxon>
        <taxon>Polyangiales</taxon>
        <taxon>Polyangiaceae</taxon>
        <taxon>Sorangium</taxon>
    </lineage>
</organism>
<evidence type="ECO:0000313" key="2">
    <source>
        <dbReference type="Proteomes" id="UP000238348"/>
    </source>
</evidence>
<dbReference type="GO" id="GO:0060070">
    <property type="term" value="P:canonical Wnt signaling pathway"/>
    <property type="evidence" value="ECO:0007669"/>
    <property type="project" value="TreeGrafter"/>
</dbReference>
<name>A0A2L0EXD2_SORCE</name>
<dbReference type="AlphaFoldDB" id="A0A2L0EXD2"/>
<evidence type="ECO:0000313" key="1">
    <source>
        <dbReference type="EMBL" id="AUX43899.1"/>
    </source>
</evidence>
<dbReference type="GO" id="GO:0017147">
    <property type="term" value="F:Wnt-protein binding"/>
    <property type="evidence" value="ECO:0007669"/>
    <property type="project" value="TreeGrafter"/>
</dbReference>
<dbReference type="OrthoDB" id="5521584at2"/>
<dbReference type="Gene3D" id="2.120.10.30">
    <property type="entry name" value="TolB, C-terminal domain"/>
    <property type="match status" value="1"/>
</dbReference>
<evidence type="ECO:0008006" key="3">
    <source>
        <dbReference type="Google" id="ProtNLM"/>
    </source>
</evidence>
<accession>A0A2L0EXD2</accession>
<dbReference type="PANTHER" id="PTHR46513:SF13">
    <property type="entry name" value="EGF-LIKE DOMAIN-CONTAINING PROTEIN"/>
    <property type="match status" value="1"/>
</dbReference>